<feature type="transmembrane region" description="Helical" evidence="7">
    <location>
        <begin position="37"/>
        <end position="56"/>
    </location>
</feature>
<keyword evidence="3 7" id="KW-0812">Transmembrane</keyword>
<comment type="subcellular location">
    <subcellularLocation>
        <location evidence="1">Cell membrane</location>
        <topology evidence="1">Multi-pass membrane protein</topology>
    </subcellularLocation>
</comment>
<protein>
    <submittedName>
        <fullName evidence="9">Phospholipase D-like protein</fullName>
    </submittedName>
</protein>
<dbReference type="EMBL" id="RAPO01000001">
    <property type="protein sequence ID" value="RKD97675.1"/>
    <property type="molecule type" value="Genomic_DNA"/>
</dbReference>
<dbReference type="AlphaFoldDB" id="A0A3R7DF65"/>
<sequence length="96" mass="10305">MGPVAILGLTVVFVSVYVLLSALVLKDAETRGIENSVLWAVIVVVFPVIGLGAYLIRRRMPESDSEDSGVGGTTFPRPGAERSNDSARADESETRR</sequence>
<dbReference type="InterPro" id="IPR027379">
    <property type="entry name" value="CLS_N"/>
</dbReference>
<proteinExistence type="predicted"/>
<feature type="compositionally biased region" description="Basic and acidic residues" evidence="6">
    <location>
        <begin position="79"/>
        <end position="96"/>
    </location>
</feature>
<keyword evidence="4 7" id="KW-1133">Transmembrane helix</keyword>
<evidence type="ECO:0000256" key="1">
    <source>
        <dbReference type="ARBA" id="ARBA00004651"/>
    </source>
</evidence>
<evidence type="ECO:0000256" key="3">
    <source>
        <dbReference type="ARBA" id="ARBA00022692"/>
    </source>
</evidence>
<keyword evidence="10" id="KW-1185">Reference proteome</keyword>
<evidence type="ECO:0000256" key="6">
    <source>
        <dbReference type="SAM" id="MobiDB-lite"/>
    </source>
</evidence>
<dbReference type="OrthoDB" id="206377at2157"/>
<dbReference type="Proteomes" id="UP000283805">
    <property type="component" value="Unassembled WGS sequence"/>
</dbReference>
<gene>
    <name evidence="9" type="ORF">ATJ93_0666</name>
</gene>
<evidence type="ECO:0000256" key="2">
    <source>
        <dbReference type="ARBA" id="ARBA00022475"/>
    </source>
</evidence>
<evidence type="ECO:0000256" key="5">
    <source>
        <dbReference type="ARBA" id="ARBA00023136"/>
    </source>
</evidence>
<dbReference type="Pfam" id="PF13396">
    <property type="entry name" value="PLDc_N"/>
    <property type="match status" value="1"/>
</dbReference>
<keyword evidence="2" id="KW-1003">Cell membrane</keyword>
<reference evidence="9 10" key="1">
    <citation type="submission" date="2018-09" db="EMBL/GenBank/DDBJ databases">
        <title>Genomic Encyclopedia of Archaeal and Bacterial Type Strains, Phase II (KMG-II): from individual species to whole genera.</title>
        <authorList>
            <person name="Goeker M."/>
        </authorList>
    </citation>
    <scope>NUCLEOTIDE SEQUENCE [LARGE SCALE GENOMIC DNA]</scope>
    <source>
        <strain evidence="9 10">DSM 13151</strain>
    </source>
</reference>
<accession>A0A3R7DF65</accession>
<dbReference type="RefSeq" id="WP_120243183.1">
    <property type="nucleotide sequence ID" value="NZ_RAPO01000001.1"/>
</dbReference>
<feature type="region of interest" description="Disordered" evidence="6">
    <location>
        <begin position="61"/>
        <end position="96"/>
    </location>
</feature>
<evidence type="ECO:0000313" key="10">
    <source>
        <dbReference type="Proteomes" id="UP000283805"/>
    </source>
</evidence>
<organism evidence="9 10">
    <name type="scientific">Halopiger aswanensis</name>
    <dbReference type="NCBI Taxonomy" id="148449"/>
    <lineage>
        <taxon>Archaea</taxon>
        <taxon>Methanobacteriati</taxon>
        <taxon>Methanobacteriota</taxon>
        <taxon>Stenosarchaea group</taxon>
        <taxon>Halobacteria</taxon>
        <taxon>Halobacteriales</taxon>
        <taxon>Natrialbaceae</taxon>
        <taxon>Halopiger</taxon>
    </lineage>
</organism>
<comment type="caution">
    <text evidence="9">The sequence shown here is derived from an EMBL/GenBank/DDBJ whole genome shotgun (WGS) entry which is preliminary data.</text>
</comment>
<feature type="transmembrane region" description="Helical" evidence="7">
    <location>
        <begin position="6"/>
        <end position="25"/>
    </location>
</feature>
<evidence type="ECO:0000313" key="9">
    <source>
        <dbReference type="EMBL" id="RKD97675.1"/>
    </source>
</evidence>
<dbReference type="GO" id="GO:0005886">
    <property type="term" value="C:plasma membrane"/>
    <property type="evidence" value="ECO:0007669"/>
    <property type="project" value="UniProtKB-SubCell"/>
</dbReference>
<evidence type="ECO:0000256" key="4">
    <source>
        <dbReference type="ARBA" id="ARBA00022989"/>
    </source>
</evidence>
<name>A0A3R7DF65_9EURY</name>
<evidence type="ECO:0000259" key="8">
    <source>
        <dbReference type="Pfam" id="PF13396"/>
    </source>
</evidence>
<evidence type="ECO:0000256" key="7">
    <source>
        <dbReference type="SAM" id="Phobius"/>
    </source>
</evidence>
<keyword evidence="5 7" id="KW-0472">Membrane</keyword>
<feature type="domain" description="Cardiolipin synthase N-terminal" evidence="8">
    <location>
        <begin position="15"/>
        <end position="58"/>
    </location>
</feature>